<dbReference type="PANTHER" id="PTHR43884:SF19">
    <property type="entry name" value="ACYL-COA DEHYDROGENASE FADE4-RELATED"/>
    <property type="match status" value="1"/>
</dbReference>
<evidence type="ECO:0000256" key="4">
    <source>
        <dbReference type="ARBA" id="ARBA00022827"/>
    </source>
</evidence>
<dbReference type="Gene3D" id="2.40.110.10">
    <property type="entry name" value="Butyryl-CoA Dehydrogenase, subunit A, domain 2"/>
    <property type="match status" value="1"/>
</dbReference>
<feature type="domain" description="Acyl-CoA dehydrogenase/oxidase C-terminal" evidence="6">
    <location>
        <begin position="246"/>
        <end position="393"/>
    </location>
</feature>
<dbReference type="Proteomes" id="UP000317550">
    <property type="component" value="Chromosome"/>
</dbReference>
<evidence type="ECO:0000256" key="1">
    <source>
        <dbReference type="ARBA" id="ARBA00001974"/>
    </source>
</evidence>
<dbReference type="GO" id="GO:0050660">
    <property type="term" value="F:flavin adenine dinucleotide binding"/>
    <property type="evidence" value="ECO:0007669"/>
    <property type="project" value="InterPro"/>
</dbReference>
<feature type="domain" description="Acyl-CoA dehydrogenase/oxidase N-terminal" evidence="8">
    <location>
        <begin position="39"/>
        <end position="123"/>
    </location>
</feature>
<dbReference type="Gene3D" id="1.20.140.10">
    <property type="entry name" value="Butyryl-CoA Dehydrogenase, subunit A, domain 3"/>
    <property type="match status" value="1"/>
</dbReference>
<keyword evidence="5" id="KW-0560">Oxidoreductase</keyword>
<evidence type="ECO:0000259" key="8">
    <source>
        <dbReference type="Pfam" id="PF02771"/>
    </source>
</evidence>
<evidence type="ECO:0000313" key="10">
    <source>
        <dbReference type="Proteomes" id="UP000317550"/>
    </source>
</evidence>
<dbReference type="Gene3D" id="1.10.540.10">
    <property type="entry name" value="Acyl-CoA dehydrogenase/oxidase, N-terminal domain"/>
    <property type="match status" value="1"/>
</dbReference>
<name>A0A516SCS5_9NEIS</name>
<dbReference type="InterPro" id="IPR037069">
    <property type="entry name" value="AcylCoA_DH/ox_N_sf"/>
</dbReference>
<dbReference type="PANTHER" id="PTHR43884">
    <property type="entry name" value="ACYL-COA DEHYDROGENASE"/>
    <property type="match status" value="1"/>
</dbReference>
<reference evidence="10" key="1">
    <citation type="submission" date="2019-07" db="EMBL/GenBank/DDBJ databases">
        <title>Chitinimonas sp. nov., isolated from Ny-Alesund, arctica soil.</title>
        <authorList>
            <person name="Xu Q."/>
            <person name="Peng F."/>
        </authorList>
    </citation>
    <scope>NUCLEOTIDE SEQUENCE [LARGE SCALE GENOMIC DNA]</scope>
    <source>
        <strain evidence="10">R3-44</strain>
    </source>
</reference>
<evidence type="ECO:0000259" key="7">
    <source>
        <dbReference type="Pfam" id="PF02770"/>
    </source>
</evidence>
<dbReference type="SUPFAM" id="SSF56645">
    <property type="entry name" value="Acyl-CoA dehydrogenase NM domain-like"/>
    <property type="match status" value="1"/>
</dbReference>
<dbReference type="InterPro" id="IPR009100">
    <property type="entry name" value="AcylCoA_DH/oxidase_NM_dom_sf"/>
</dbReference>
<dbReference type="Pfam" id="PF02771">
    <property type="entry name" value="Acyl-CoA_dh_N"/>
    <property type="match status" value="1"/>
</dbReference>
<organism evidence="9 10">
    <name type="scientific">Chitinimonas arctica</name>
    <dbReference type="NCBI Taxonomy" id="2594795"/>
    <lineage>
        <taxon>Bacteria</taxon>
        <taxon>Pseudomonadati</taxon>
        <taxon>Pseudomonadota</taxon>
        <taxon>Betaproteobacteria</taxon>
        <taxon>Neisseriales</taxon>
        <taxon>Chitinibacteraceae</taxon>
        <taxon>Chitinimonas</taxon>
    </lineage>
</organism>
<protein>
    <submittedName>
        <fullName evidence="9">Acyl-CoA dehydrogenase family protein</fullName>
    </submittedName>
</protein>
<dbReference type="SUPFAM" id="SSF47203">
    <property type="entry name" value="Acyl-CoA dehydrogenase C-terminal domain-like"/>
    <property type="match status" value="1"/>
</dbReference>
<keyword evidence="3 5" id="KW-0285">Flavoprotein</keyword>
<feature type="domain" description="Acyl-CoA oxidase/dehydrogenase middle" evidence="7">
    <location>
        <begin position="130"/>
        <end position="228"/>
    </location>
</feature>
<keyword evidence="10" id="KW-1185">Reference proteome</keyword>
<dbReference type="Pfam" id="PF02770">
    <property type="entry name" value="Acyl-CoA_dh_M"/>
    <property type="match status" value="1"/>
</dbReference>
<gene>
    <name evidence="9" type="ORF">FNU76_06060</name>
</gene>
<dbReference type="CDD" id="cd00567">
    <property type="entry name" value="ACAD"/>
    <property type="match status" value="1"/>
</dbReference>
<dbReference type="KEGG" id="cari:FNU76_06060"/>
<dbReference type="OrthoDB" id="3666321at2"/>
<accession>A0A516SCS5</accession>
<dbReference type="InterPro" id="IPR009075">
    <property type="entry name" value="AcylCo_DH/oxidase_C"/>
</dbReference>
<evidence type="ECO:0000256" key="2">
    <source>
        <dbReference type="ARBA" id="ARBA00009347"/>
    </source>
</evidence>
<dbReference type="EMBL" id="CP041730">
    <property type="protein sequence ID" value="QDQ25952.1"/>
    <property type="molecule type" value="Genomic_DNA"/>
</dbReference>
<evidence type="ECO:0000313" key="9">
    <source>
        <dbReference type="EMBL" id="QDQ25952.1"/>
    </source>
</evidence>
<sequence>MSRGVSCMSLNRITTMEQLEVQLGDPAVLDGSLHFVLSHEYDEAERFPQAHIETLRTLGCFQYFIPARLGGQLAEFEQLALLCRVIARRDLSTAIAFGQTFLGALPVWLAGNTQQQETLAAQLREGGLGCLALTEKAHGSDIFATELMARQSGEHLYLTGNKWLINNANKGVSVTVLAKRLPPGGSPELCLLYLPKADLNPRHWQATGKIRTHGIRGADISGLEFRDCKVDPNSLLKSTEPALFTVLKGLQISRILCAGFSLGALDSLFRTTLGFARERVLYARGMLEIPAVRANLAQCYSRILVADLVNQLGCRAISQLPTQLSLYSAIVKYLVPTEAEQIGQQLSVTLGARHYLRDEYQFGMFQKFLRDNQVVSLFDGSTQINLGLIASQLNALSANLLSRQAASADRDALNQVVALFRIGESCSGFPEQAQLALNNGGQDAVMAAFLQLMADPDATSFSPETRALTVQLQTSLLQLLREIHGLAQPPSAAINSACYLELAKRYSRLFSGACAVLAWHCNDASQAAEFASPAILQEYLRYLLAVPLTPACAARHGEIIDMAVAKVDQRYLLSFNAMHIQS</sequence>
<dbReference type="InterPro" id="IPR013786">
    <property type="entry name" value="AcylCoA_DH/ox_N"/>
</dbReference>
<evidence type="ECO:0000256" key="3">
    <source>
        <dbReference type="ARBA" id="ARBA00022630"/>
    </source>
</evidence>
<keyword evidence="4 5" id="KW-0274">FAD</keyword>
<evidence type="ECO:0000259" key="6">
    <source>
        <dbReference type="Pfam" id="PF00441"/>
    </source>
</evidence>
<dbReference type="GO" id="GO:0003995">
    <property type="term" value="F:acyl-CoA dehydrogenase activity"/>
    <property type="evidence" value="ECO:0007669"/>
    <property type="project" value="TreeGrafter"/>
</dbReference>
<dbReference type="GO" id="GO:0005886">
    <property type="term" value="C:plasma membrane"/>
    <property type="evidence" value="ECO:0007669"/>
    <property type="project" value="TreeGrafter"/>
</dbReference>
<comment type="cofactor">
    <cofactor evidence="1 5">
        <name>FAD</name>
        <dbReference type="ChEBI" id="CHEBI:57692"/>
    </cofactor>
</comment>
<comment type="similarity">
    <text evidence="2 5">Belongs to the acyl-CoA dehydrogenase family.</text>
</comment>
<dbReference type="Pfam" id="PF00441">
    <property type="entry name" value="Acyl-CoA_dh_1"/>
    <property type="match status" value="1"/>
</dbReference>
<dbReference type="InterPro" id="IPR006091">
    <property type="entry name" value="Acyl-CoA_Oxase/DH_mid-dom"/>
</dbReference>
<proteinExistence type="inferred from homology"/>
<dbReference type="InterPro" id="IPR046373">
    <property type="entry name" value="Acyl-CoA_Oxase/DH_mid-dom_sf"/>
</dbReference>
<dbReference type="InterPro" id="IPR036250">
    <property type="entry name" value="AcylCo_DH-like_C"/>
</dbReference>
<dbReference type="AlphaFoldDB" id="A0A516SCS5"/>
<evidence type="ECO:0000256" key="5">
    <source>
        <dbReference type="RuleBase" id="RU362125"/>
    </source>
</evidence>